<comment type="caution">
    <text evidence="1">The sequence shown here is derived from an EMBL/GenBank/DDBJ whole genome shotgun (WGS) entry which is preliminary data.</text>
</comment>
<sequence length="72" mass="7662">MSETGERPRVVRWFSALGSALSGHQVDRSHPEAVELTGPCFPAWCVAFANSSWNGVGAPPPGPCGSHCAQRR</sequence>
<keyword evidence="2" id="KW-1185">Reference proteome</keyword>
<protein>
    <submittedName>
        <fullName evidence="1">Uncharacterized protein</fullName>
    </submittedName>
</protein>
<gene>
    <name evidence="1" type="ORF">DMA12_31380</name>
</gene>
<dbReference type="Proteomes" id="UP000286716">
    <property type="component" value="Unassembled WGS sequence"/>
</dbReference>
<dbReference type="EMBL" id="QHHU01000050">
    <property type="protein sequence ID" value="RSM38948.1"/>
    <property type="molecule type" value="Genomic_DNA"/>
</dbReference>
<evidence type="ECO:0000313" key="2">
    <source>
        <dbReference type="Proteomes" id="UP000286716"/>
    </source>
</evidence>
<reference evidence="1 2" key="1">
    <citation type="submission" date="2018-05" db="EMBL/GenBank/DDBJ databases">
        <title>Evolution of GPA BGCs.</title>
        <authorList>
            <person name="Waglechner N."/>
            <person name="Wright G.D."/>
        </authorList>
    </citation>
    <scope>NUCLEOTIDE SEQUENCE [LARGE SCALE GENOMIC DNA]</scope>
    <source>
        <strain evidence="1 2">DSM 5908</strain>
    </source>
</reference>
<organism evidence="1 2">
    <name type="scientific">Amycolatopsis balhimycina DSM 5908</name>
    <dbReference type="NCBI Taxonomy" id="1081091"/>
    <lineage>
        <taxon>Bacteria</taxon>
        <taxon>Bacillati</taxon>
        <taxon>Actinomycetota</taxon>
        <taxon>Actinomycetes</taxon>
        <taxon>Pseudonocardiales</taxon>
        <taxon>Pseudonocardiaceae</taxon>
        <taxon>Amycolatopsis</taxon>
    </lineage>
</organism>
<dbReference type="RefSeq" id="WP_020638035.1">
    <property type="nucleotide sequence ID" value="NZ_QHHU01000050.1"/>
</dbReference>
<evidence type="ECO:0000313" key="1">
    <source>
        <dbReference type="EMBL" id="RSM38948.1"/>
    </source>
</evidence>
<dbReference type="AlphaFoldDB" id="A0A428W784"/>
<name>A0A428W784_AMYBA</name>
<proteinExistence type="predicted"/>
<accession>A0A428W784</accession>